<sequence length="233" mass="25400">MQLVCQHDPNNPDHLICESKGSSVWKIALLALLFGIMILSIVLAWRMKLPDRSAALYVPLSGQKFPSLSDGAENHSVTIDDLSKTPVSIETVIPTLETEALYYSKEGEQLGRGTWPLKAGETTKLKVFLKIKGSSASVATEAELPDIVITGRLAPNVQWTGFAPIGKGLTYEPATRIVRFVPGDNLVAVFEVAITPTLSQIQEKNLVILESVRLQVKGQNEIWLPNTALSAVQ</sequence>
<evidence type="ECO:0000313" key="3">
    <source>
        <dbReference type="Proteomes" id="UP000176897"/>
    </source>
</evidence>
<keyword evidence="1" id="KW-0472">Membrane</keyword>
<dbReference type="AlphaFoldDB" id="A0A1F7UTZ0"/>
<feature type="transmembrane region" description="Helical" evidence="1">
    <location>
        <begin position="24"/>
        <end position="45"/>
    </location>
</feature>
<protein>
    <submittedName>
        <fullName evidence="2">Uncharacterized protein</fullName>
    </submittedName>
</protein>
<dbReference type="Proteomes" id="UP000176897">
    <property type="component" value="Unassembled WGS sequence"/>
</dbReference>
<comment type="caution">
    <text evidence="2">The sequence shown here is derived from an EMBL/GenBank/DDBJ whole genome shotgun (WGS) entry which is preliminary data.</text>
</comment>
<evidence type="ECO:0000313" key="2">
    <source>
        <dbReference type="EMBL" id="OGL81719.1"/>
    </source>
</evidence>
<organism evidence="2 3">
    <name type="scientific">Candidatus Uhrbacteria bacterium RIFCSPLOWO2_01_FULL_47_24</name>
    <dbReference type="NCBI Taxonomy" id="1802401"/>
    <lineage>
        <taxon>Bacteria</taxon>
        <taxon>Candidatus Uhriibacteriota</taxon>
    </lineage>
</organism>
<evidence type="ECO:0000256" key="1">
    <source>
        <dbReference type="SAM" id="Phobius"/>
    </source>
</evidence>
<name>A0A1F7UTZ0_9BACT</name>
<dbReference type="STRING" id="1802401.A3B21_04705"/>
<accession>A0A1F7UTZ0</accession>
<proteinExistence type="predicted"/>
<keyword evidence="1" id="KW-1133">Transmembrane helix</keyword>
<reference evidence="2 3" key="1">
    <citation type="journal article" date="2016" name="Nat. Commun.">
        <title>Thousands of microbial genomes shed light on interconnected biogeochemical processes in an aquifer system.</title>
        <authorList>
            <person name="Anantharaman K."/>
            <person name="Brown C.T."/>
            <person name="Hug L.A."/>
            <person name="Sharon I."/>
            <person name="Castelle C.J."/>
            <person name="Probst A.J."/>
            <person name="Thomas B.C."/>
            <person name="Singh A."/>
            <person name="Wilkins M.J."/>
            <person name="Karaoz U."/>
            <person name="Brodie E.L."/>
            <person name="Williams K.H."/>
            <person name="Hubbard S.S."/>
            <person name="Banfield J.F."/>
        </authorList>
    </citation>
    <scope>NUCLEOTIDE SEQUENCE [LARGE SCALE GENOMIC DNA]</scope>
</reference>
<dbReference type="EMBL" id="MGEJ01000003">
    <property type="protein sequence ID" value="OGL81719.1"/>
    <property type="molecule type" value="Genomic_DNA"/>
</dbReference>
<gene>
    <name evidence="2" type="ORF">A3B21_04705</name>
</gene>
<keyword evidence="1" id="KW-0812">Transmembrane</keyword>